<gene>
    <name evidence="1" type="ORF">ACFQ27_15560</name>
</gene>
<dbReference type="RefSeq" id="WP_377354233.1">
    <property type="nucleotide sequence ID" value="NZ_JBHTLQ010000040.1"/>
</dbReference>
<dbReference type="Proteomes" id="UP001597216">
    <property type="component" value="Unassembled WGS sequence"/>
</dbReference>
<dbReference type="EMBL" id="JBHTLQ010000040">
    <property type="protein sequence ID" value="MFD1192005.1"/>
    <property type="molecule type" value="Genomic_DNA"/>
</dbReference>
<sequence length="257" mass="26840">MDLPAWAQDFNIELSPPVDPDAPALSPSEQAAVAALAAQLTGATSRAAVVSILQNSTLPKAQVRAAVQAAIADRGALGATQARSEDITLEAQDVTVRVEDLPGVIQKVRQAGDLVKLNRIREEEAVIKVLVERREGLAGQLEQARQQGDADEEAHLQTLIAAVNARLQSALQAVAEILGPAYVVNVRPQLTPQPVADPVAETLKKVLGLIDDSTGGGDTRLTFVDTQAPKTTATAAIGQPGQGSTLAQNSTVTIYVA</sequence>
<keyword evidence="2" id="KW-1185">Reference proteome</keyword>
<organism evidence="1 2">
    <name type="scientific">Phenylobacterium conjunctum</name>
    <dbReference type="NCBI Taxonomy" id="1298959"/>
    <lineage>
        <taxon>Bacteria</taxon>
        <taxon>Pseudomonadati</taxon>
        <taxon>Pseudomonadota</taxon>
        <taxon>Alphaproteobacteria</taxon>
        <taxon>Caulobacterales</taxon>
        <taxon>Caulobacteraceae</taxon>
        <taxon>Phenylobacterium</taxon>
    </lineage>
</organism>
<protein>
    <submittedName>
        <fullName evidence="1">Uncharacterized protein</fullName>
    </submittedName>
</protein>
<name>A0ABW3T8L3_9CAUL</name>
<evidence type="ECO:0000313" key="2">
    <source>
        <dbReference type="Proteomes" id="UP001597216"/>
    </source>
</evidence>
<reference evidence="2" key="1">
    <citation type="journal article" date="2019" name="Int. J. Syst. Evol. Microbiol.">
        <title>The Global Catalogue of Microorganisms (GCM) 10K type strain sequencing project: providing services to taxonomists for standard genome sequencing and annotation.</title>
        <authorList>
            <consortium name="The Broad Institute Genomics Platform"/>
            <consortium name="The Broad Institute Genome Sequencing Center for Infectious Disease"/>
            <person name="Wu L."/>
            <person name="Ma J."/>
        </authorList>
    </citation>
    <scope>NUCLEOTIDE SEQUENCE [LARGE SCALE GENOMIC DNA]</scope>
    <source>
        <strain evidence="2">CCUG 55074</strain>
    </source>
</reference>
<comment type="caution">
    <text evidence="1">The sequence shown here is derived from an EMBL/GenBank/DDBJ whole genome shotgun (WGS) entry which is preliminary data.</text>
</comment>
<accession>A0ABW3T8L3</accession>
<proteinExistence type="predicted"/>
<evidence type="ECO:0000313" key="1">
    <source>
        <dbReference type="EMBL" id="MFD1192005.1"/>
    </source>
</evidence>